<evidence type="ECO:0000256" key="9">
    <source>
        <dbReference type="SAM" id="MobiDB-lite"/>
    </source>
</evidence>
<comment type="caution">
    <text evidence="10">The sequence shown here is derived from an EMBL/GenBank/DDBJ whole genome shotgun (WGS) entry which is preliminary data.</text>
</comment>
<comment type="subcellular location">
    <subcellularLocation>
        <location evidence="1">Nucleus</location>
        <location evidence="1">Nucleolus</location>
    </subcellularLocation>
</comment>
<dbReference type="GO" id="GO:0005730">
    <property type="term" value="C:nucleolus"/>
    <property type="evidence" value="ECO:0007669"/>
    <property type="project" value="UniProtKB-SubCell"/>
</dbReference>
<organism evidence="10 11">
    <name type="scientific">Hermanssonia centrifuga</name>
    <dbReference type="NCBI Taxonomy" id="98765"/>
    <lineage>
        <taxon>Eukaryota</taxon>
        <taxon>Fungi</taxon>
        <taxon>Dikarya</taxon>
        <taxon>Basidiomycota</taxon>
        <taxon>Agaricomycotina</taxon>
        <taxon>Agaricomycetes</taxon>
        <taxon>Polyporales</taxon>
        <taxon>Meruliaceae</taxon>
        <taxon>Hermanssonia</taxon>
    </lineage>
</organism>
<feature type="region of interest" description="Disordered" evidence="9">
    <location>
        <begin position="1"/>
        <end position="58"/>
    </location>
</feature>
<keyword evidence="11" id="KW-1185">Reference proteome</keyword>
<feature type="compositionally biased region" description="Polar residues" evidence="9">
    <location>
        <begin position="1"/>
        <end position="25"/>
    </location>
</feature>
<dbReference type="STRING" id="98765.A0A2R6RQB6"/>
<dbReference type="PANTHER" id="PTHR33911:SF1">
    <property type="entry name" value="RRNA-PROCESSING PROTEIN EFG1"/>
    <property type="match status" value="1"/>
</dbReference>
<dbReference type="Pfam" id="PF10153">
    <property type="entry name" value="Efg1"/>
    <property type="match status" value="1"/>
</dbReference>
<feature type="compositionally biased region" description="Basic and acidic residues" evidence="9">
    <location>
        <begin position="188"/>
        <end position="218"/>
    </location>
</feature>
<dbReference type="GO" id="GO:0030688">
    <property type="term" value="C:preribosome, small subunit precursor"/>
    <property type="evidence" value="ECO:0007669"/>
    <property type="project" value="TreeGrafter"/>
</dbReference>
<evidence type="ECO:0000256" key="8">
    <source>
        <dbReference type="SAM" id="Coils"/>
    </source>
</evidence>
<dbReference type="PANTHER" id="PTHR33911">
    <property type="entry name" value="RRNA-PROCESSING PROTEIN EFG1"/>
    <property type="match status" value="1"/>
</dbReference>
<evidence type="ECO:0000313" key="11">
    <source>
        <dbReference type="Proteomes" id="UP000186601"/>
    </source>
</evidence>
<evidence type="ECO:0000256" key="3">
    <source>
        <dbReference type="ARBA" id="ARBA00018689"/>
    </source>
</evidence>
<dbReference type="InterPro" id="IPR019310">
    <property type="entry name" value="Efg1"/>
</dbReference>
<evidence type="ECO:0000313" key="10">
    <source>
        <dbReference type="EMBL" id="PSS32228.1"/>
    </source>
</evidence>
<dbReference type="Proteomes" id="UP000186601">
    <property type="component" value="Unassembled WGS sequence"/>
</dbReference>
<dbReference type="GO" id="GO:0000462">
    <property type="term" value="P:maturation of SSU-rRNA from tricistronic rRNA transcript (SSU-rRNA, 5.8S rRNA, LSU-rRNA)"/>
    <property type="evidence" value="ECO:0007669"/>
    <property type="project" value="TreeGrafter"/>
</dbReference>
<feature type="region of interest" description="Disordered" evidence="9">
    <location>
        <begin position="178"/>
        <end position="285"/>
    </location>
</feature>
<evidence type="ECO:0000256" key="2">
    <source>
        <dbReference type="ARBA" id="ARBA00006916"/>
    </source>
</evidence>
<sequence length="285" mass="32282">MAPVRPSQNDGRSIAQPSSGSSTPSGKDKPSTKRKPTGKPYARKDATNQTPNVVPGVQKIKAALRQTRRLLAKEKLGADVRVATERKQKALEADLVEAERVRKERTLAQRYHKVKFFERQKVTRKLSKIKRQLEESTEKKERKKLEKVLLELRVDLNYIMHYPKLKKYISLFPPEVRRQQPEEEDDGSSEKESRKQTIEETDAQREEIRKMVRGRMESGELSLEPELEDQSARAAKRATDDSIGRSSEAAAGTKGKKGTVVAEKDEFFGEDSGEDEDGDEDMGDS</sequence>
<protein>
    <recommendedName>
        <fullName evidence="3">rRNA-processing protein EFG1</fullName>
    </recommendedName>
    <alternativeName>
        <fullName evidence="4">rRNA-processing protein efg1</fullName>
    </alternativeName>
</protein>
<name>A0A2R6RQB6_9APHY</name>
<keyword evidence="5" id="KW-0698">rRNA processing</keyword>
<feature type="coiled-coil region" evidence="8">
    <location>
        <begin position="81"/>
        <end position="153"/>
    </location>
</feature>
<accession>A0A2R6RQB6</accession>
<evidence type="ECO:0000256" key="7">
    <source>
        <dbReference type="ARBA" id="ARBA00023242"/>
    </source>
</evidence>
<evidence type="ECO:0000256" key="5">
    <source>
        <dbReference type="ARBA" id="ARBA00022552"/>
    </source>
</evidence>
<dbReference type="EMBL" id="MLYV02000179">
    <property type="protein sequence ID" value="PSS32228.1"/>
    <property type="molecule type" value="Genomic_DNA"/>
</dbReference>
<reference evidence="10 11" key="1">
    <citation type="submission" date="2018-02" db="EMBL/GenBank/DDBJ databases">
        <title>Genome sequence of the basidiomycete white-rot fungus Phlebia centrifuga.</title>
        <authorList>
            <person name="Granchi Z."/>
            <person name="Peng M."/>
            <person name="de Vries R.P."/>
            <person name="Hilden K."/>
            <person name="Makela M.R."/>
            <person name="Grigoriev I."/>
            <person name="Riley R."/>
        </authorList>
    </citation>
    <scope>NUCLEOTIDE SEQUENCE [LARGE SCALE GENOMIC DNA]</scope>
    <source>
        <strain evidence="10 11">FBCC195</strain>
    </source>
</reference>
<comment type="similarity">
    <text evidence="2">Belongs to the EFG1 family.</text>
</comment>
<dbReference type="AlphaFoldDB" id="A0A2R6RQB6"/>
<feature type="compositionally biased region" description="Acidic residues" evidence="9">
    <location>
        <begin position="268"/>
        <end position="285"/>
    </location>
</feature>
<dbReference type="InterPro" id="IPR050786">
    <property type="entry name" value="EFG1_rRNA-proc"/>
</dbReference>
<evidence type="ECO:0000256" key="4">
    <source>
        <dbReference type="ARBA" id="ARBA00019827"/>
    </source>
</evidence>
<proteinExistence type="inferred from homology"/>
<keyword evidence="7" id="KW-0539">Nucleus</keyword>
<dbReference type="OrthoDB" id="47732at2759"/>
<gene>
    <name evidence="10" type="ORF">PHLCEN_2v1997</name>
</gene>
<evidence type="ECO:0000256" key="1">
    <source>
        <dbReference type="ARBA" id="ARBA00004604"/>
    </source>
</evidence>
<evidence type="ECO:0000256" key="6">
    <source>
        <dbReference type="ARBA" id="ARBA00023054"/>
    </source>
</evidence>
<keyword evidence="6 8" id="KW-0175">Coiled coil</keyword>